<protein>
    <submittedName>
        <fullName evidence="4">Beta-1,4-galactosyltransferase</fullName>
    </submittedName>
</protein>
<keyword evidence="4" id="KW-0808">Transferase</keyword>
<dbReference type="GO" id="GO:0016757">
    <property type="term" value="F:glycosyltransferase activity"/>
    <property type="evidence" value="ECO:0007669"/>
    <property type="project" value="UniProtKB-KW"/>
</dbReference>
<evidence type="ECO:0000313" key="6">
    <source>
        <dbReference type="Proteomes" id="UP000041394"/>
    </source>
</evidence>
<dbReference type="EMBL" id="CDML01000010">
    <property type="protein sequence ID" value="CRF40599.1"/>
    <property type="molecule type" value="Genomic_DNA"/>
</dbReference>
<evidence type="ECO:0000259" key="1">
    <source>
        <dbReference type="Pfam" id="PF01755"/>
    </source>
</evidence>
<dbReference type="EMBL" id="CDMH01000020">
    <property type="protein sequence ID" value="CRF42253.1"/>
    <property type="molecule type" value="Genomic_DNA"/>
</dbReference>
<reference evidence="5" key="2">
    <citation type="submission" date="2014-12" db="EMBL/GenBank/DDBJ databases">
        <authorList>
            <person name="Smet A."/>
        </authorList>
    </citation>
    <scope>NUCLEOTIDE SEQUENCE [LARGE SCALE GENOMIC DNA]</scope>
</reference>
<dbReference type="InterPro" id="IPR002654">
    <property type="entry name" value="Glyco_trans_25"/>
</dbReference>
<dbReference type="Proteomes" id="UP000041394">
    <property type="component" value="Unassembled WGS sequence"/>
</dbReference>
<evidence type="ECO:0000313" key="5">
    <source>
        <dbReference type="Proteomes" id="UP000038622"/>
    </source>
</evidence>
<organism evidence="4 6">
    <name type="scientific">Helicobacter ailurogastricus</name>
    <dbReference type="NCBI Taxonomy" id="1578720"/>
    <lineage>
        <taxon>Bacteria</taxon>
        <taxon>Pseudomonadati</taxon>
        <taxon>Campylobacterota</taxon>
        <taxon>Epsilonproteobacteria</taxon>
        <taxon>Campylobacterales</taxon>
        <taxon>Helicobacteraceae</taxon>
        <taxon>Helicobacter</taxon>
    </lineage>
</organism>
<keyword evidence="4" id="KW-0328">Glycosyltransferase</keyword>
<dbReference type="AlphaFoldDB" id="A0A0K2XA12"/>
<dbReference type="Proteomes" id="UP000045175">
    <property type="component" value="Unassembled WGS sequence"/>
</dbReference>
<reference evidence="4" key="1">
    <citation type="submission" date="2014-12" db="EMBL/GenBank/DDBJ databases">
        <title>Whole genome sequences of four Staphylococcus schleiferi canine isolates.</title>
        <authorList>
            <person name="Misic A.M."/>
            <person name="Cain C."/>
            <person name="Morris D.O."/>
            <person name="Rankin S."/>
            <person name="Beiting D."/>
        </authorList>
    </citation>
    <scope>NUCLEOTIDE SEQUENCE</scope>
    <source>
        <strain evidence="2">ASB11</strain>
        <strain evidence="3">ASB13</strain>
        <strain evidence="4">ASB9</strain>
    </source>
</reference>
<dbReference type="STRING" id="1578720.HAL011_03610"/>
<dbReference type="Proteomes" id="UP000038622">
    <property type="component" value="Unassembled WGS sequence"/>
</dbReference>
<proteinExistence type="predicted"/>
<dbReference type="EMBL" id="CDMN01000032">
    <property type="protein sequence ID" value="CRF44205.1"/>
    <property type="molecule type" value="Genomic_DNA"/>
</dbReference>
<accession>A0A0K2XA12</accession>
<gene>
    <name evidence="2" type="ORF">HAL011_03610</name>
    <name evidence="3" type="ORF">HAL013_04200</name>
    <name evidence="4" type="ORF">HAL09_07800</name>
</gene>
<reference evidence="6 7" key="3">
    <citation type="submission" date="2014-12" db="EMBL/GenBank/DDBJ databases">
        <authorList>
            <person name="Jaenicke S."/>
        </authorList>
    </citation>
    <scope>NUCLEOTIDE SEQUENCE [LARGE SCALE GENOMIC DNA]</scope>
</reference>
<evidence type="ECO:0000313" key="2">
    <source>
        <dbReference type="EMBL" id="CRF40599.1"/>
    </source>
</evidence>
<evidence type="ECO:0000313" key="4">
    <source>
        <dbReference type="EMBL" id="CRF44205.1"/>
    </source>
</evidence>
<evidence type="ECO:0000313" key="7">
    <source>
        <dbReference type="Proteomes" id="UP000045175"/>
    </source>
</evidence>
<dbReference type="RefSeq" id="WP_053940913.1">
    <property type="nucleotide sequence ID" value="NZ_CDMH01000020.1"/>
</dbReference>
<sequence>MELDIYIVSLKNSARRGLCEAIVNDPPPAPKNLSPHFAIFDAIDKHSAYFATDLPHSTLIQHSYAKEWLNESDWYQDIWGRELFPEELGCYASHYMLWLECIKQNKPLVVLEDDFDLQSNFYESLLDCLESPFDFVRLYGNFWKAQPEKAKIANLDGAQIVPTNPKTETLFKGHFMLSSYEVDSTSAYYLTPRAAKAFASFSLHFVEPVDQFLNRVHLHQIPSLTYIPLSVRFNPHHLTSSVFTPENSSLRESTHKKARLRRLSRLFVSKAHDWRRQRYYRHFLKRFQALDSL</sequence>
<evidence type="ECO:0000313" key="3">
    <source>
        <dbReference type="EMBL" id="CRF42253.1"/>
    </source>
</evidence>
<dbReference type="Pfam" id="PF01755">
    <property type="entry name" value="Glyco_transf_25"/>
    <property type="match status" value="1"/>
</dbReference>
<name>A0A0K2XA12_9HELI</name>
<dbReference type="OrthoDB" id="1100027at2"/>
<feature type="domain" description="Glycosyl transferase family 25" evidence="1">
    <location>
        <begin position="4"/>
        <end position="212"/>
    </location>
</feature>
<keyword evidence="5" id="KW-1185">Reference proteome</keyword>